<dbReference type="InterPro" id="IPR003374">
    <property type="entry name" value="ApbE-like_sf"/>
</dbReference>
<keyword evidence="4 10" id="KW-0808">Transferase</keyword>
<evidence type="ECO:0000256" key="5">
    <source>
        <dbReference type="ARBA" id="ARBA00022723"/>
    </source>
</evidence>
<comment type="catalytic activity">
    <reaction evidence="9 10">
        <text>L-threonyl-[protein] + FAD = FMN-L-threonyl-[protein] + AMP + H(+)</text>
        <dbReference type="Rhea" id="RHEA:36847"/>
        <dbReference type="Rhea" id="RHEA-COMP:11060"/>
        <dbReference type="Rhea" id="RHEA-COMP:11061"/>
        <dbReference type="ChEBI" id="CHEBI:15378"/>
        <dbReference type="ChEBI" id="CHEBI:30013"/>
        <dbReference type="ChEBI" id="CHEBI:57692"/>
        <dbReference type="ChEBI" id="CHEBI:74257"/>
        <dbReference type="ChEBI" id="CHEBI:456215"/>
        <dbReference type="EC" id="2.7.1.180"/>
    </reaction>
</comment>
<name>A0A2W5BYR8_9SPHN</name>
<evidence type="ECO:0000313" key="12">
    <source>
        <dbReference type="EMBL" id="PZO88215.1"/>
    </source>
</evidence>
<comment type="similarity">
    <text evidence="10">Belongs to the ApbE family.</text>
</comment>
<dbReference type="SUPFAM" id="SSF143631">
    <property type="entry name" value="ApbE-like"/>
    <property type="match status" value="1"/>
</dbReference>
<dbReference type="PANTHER" id="PTHR30040">
    <property type="entry name" value="THIAMINE BIOSYNTHESIS LIPOPROTEIN APBE"/>
    <property type="match status" value="1"/>
</dbReference>
<keyword evidence="7 10" id="KW-0460">Magnesium</keyword>
<proteinExistence type="inferred from homology"/>
<feature type="binding site" evidence="11">
    <location>
        <position position="247"/>
    </location>
    <ligand>
        <name>Mg(2+)</name>
        <dbReference type="ChEBI" id="CHEBI:18420"/>
    </ligand>
</feature>
<keyword evidence="6 10" id="KW-0274">FAD</keyword>
<dbReference type="Proteomes" id="UP000249066">
    <property type="component" value="Unassembled WGS sequence"/>
</dbReference>
<evidence type="ECO:0000256" key="11">
    <source>
        <dbReference type="PIRSR" id="PIRSR006268-2"/>
    </source>
</evidence>
<evidence type="ECO:0000256" key="6">
    <source>
        <dbReference type="ARBA" id="ARBA00022827"/>
    </source>
</evidence>
<dbReference type="PANTHER" id="PTHR30040:SF2">
    <property type="entry name" value="FAD:PROTEIN FMN TRANSFERASE"/>
    <property type="match status" value="1"/>
</dbReference>
<keyword evidence="3 10" id="KW-0285">Flavoprotein</keyword>
<comment type="caution">
    <text evidence="12">The sequence shown here is derived from an EMBL/GenBank/DDBJ whole genome shotgun (WGS) entry which is preliminary data.</text>
</comment>
<comment type="cofactor">
    <cofactor evidence="11">
        <name>Mg(2+)</name>
        <dbReference type="ChEBI" id="CHEBI:18420"/>
    </cofactor>
    <cofactor evidence="11">
        <name>Mn(2+)</name>
        <dbReference type="ChEBI" id="CHEBI:29035"/>
    </cofactor>
    <text evidence="11">Magnesium. Can also use manganese.</text>
</comment>
<keyword evidence="5 10" id="KW-0479">Metal-binding</keyword>
<evidence type="ECO:0000256" key="1">
    <source>
        <dbReference type="ARBA" id="ARBA00011955"/>
    </source>
</evidence>
<evidence type="ECO:0000313" key="13">
    <source>
        <dbReference type="Proteomes" id="UP000249066"/>
    </source>
</evidence>
<gene>
    <name evidence="12" type="ORF">DI623_13145</name>
</gene>
<dbReference type="EC" id="2.7.1.180" evidence="1 10"/>
<dbReference type="PIRSF" id="PIRSF006268">
    <property type="entry name" value="ApbE"/>
    <property type="match status" value="1"/>
</dbReference>
<feature type="binding site" evidence="11">
    <location>
        <position position="243"/>
    </location>
    <ligand>
        <name>Mg(2+)</name>
        <dbReference type="ChEBI" id="CHEBI:18420"/>
    </ligand>
</feature>
<dbReference type="Pfam" id="PF02424">
    <property type="entry name" value="ApbE"/>
    <property type="match status" value="1"/>
</dbReference>
<evidence type="ECO:0000256" key="2">
    <source>
        <dbReference type="ARBA" id="ARBA00016337"/>
    </source>
</evidence>
<evidence type="ECO:0000256" key="7">
    <source>
        <dbReference type="ARBA" id="ARBA00022842"/>
    </source>
</evidence>
<evidence type="ECO:0000256" key="3">
    <source>
        <dbReference type="ARBA" id="ARBA00022630"/>
    </source>
</evidence>
<evidence type="ECO:0000256" key="9">
    <source>
        <dbReference type="ARBA" id="ARBA00048540"/>
    </source>
</evidence>
<dbReference type="EMBL" id="QFNN01000098">
    <property type="protein sequence ID" value="PZO88215.1"/>
    <property type="molecule type" value="Genomic_DNA"/>
</dbReference>
<evidence type="ECO:0000256" key="4">
    <source>
        <dbReference type="ARBA" id="ARBA00022679"/>
    </source>
</evidence>
<protein>
    <recommendedName>
        <fullName evidence="2 10">FAD:protein FMN transferase</fullName>
        <ecNumber evidence="1 10">2.7.1.180</ecNumber>
    </recommendedName>
    <alternativeName>
        <fullName evidence="8 10">Flavin transferase</fullName>
    </alternativeName>
</protein>
<evidence type="ECO:0000256" key="10">
    <source>
        <dbReference type="PIRNR" id="PIRNR006268"/>
    </source>
</evidence>
<dbReference type="AlphaFoldDB" id="A0A2W5BYR8"/>
<dbReference type="GO" id="GO:0046872">
    <property type="term" value="F:metal ion binding"/>
    <property type="evidence" value="ECO:0007669"/>
    <property type="project" value="UniProtKB-UniRule"/>
</dbReference>
<reference evidence="12 13" key="1">
    <citation type="submission" date="2017-08" db="EMBL/GenBank/DDBJ databases">
        <title>Infants hospitalized years apart are colonized by the same room-sourced microbial strains.</title>
        <authorList>
            <person name="Brooks B."/>
            <person name="Olm M.R."/>
            <person name="Firek B.A."/>
            <person name="Baker R."/>
            <person name="Thomas B.C."/>
            <person name="Morowitz M.J."/>
            <person name="Banfield J.F."/>
        </authorList>
    </citation>
    <scope>NUCLEOTIDE SEQUENCE [LARGE SCALE GENOMIC DNA]</scope>
    <source>
        <strain evidence="12">S2_018_000_R2_101</strain>
    </source>
</reference>
<dbReference type="InterPro" id="IPR024932">
    <property type="entry name" value="ApbE"/>
</dbReference>
<sequence length="290" mass="30493">MGTYWTVRFAAPRGCVATAIQSAIEARLGAIVDEMSHWRPDSTLCRFNAAPEGCWLSLPPDFAHVIAAGIAVAEASDGAFDPAMGRLTDLWGIGPRPATSPPSQAAIAAALGQSGWRRLAFDPAARRLRQPGGLWLDLSGIAKGHAVDAVADLLAAHGVAHALVEIGGELAGRGVRPDLDPWWVDLETPAAGIAPLRIALHQLAIATSGDYVRGPHTIDPRTGMPLIDAMAVSVCHPSAMIADAWATALSVAGAIDGPRYAERHGIAARWIWRDGDGHREILSPAFAAML</sequence>
<organism evidence="12 13">
    <name type="scientific">Sphingomonas sanxanigenens</name>
    <dbReference type="NCBI Taxonomy" id="397260"/>
    <lineage>
        <taxon>Bacteria</taxon>
        <taxon>Pseudomonadati</taxon>
        <taxon>Pseudomonadota</taxon>
        <taxon>Alphaproteobacteria</taxon>
        <taxon>Sphingomonadales</taxon>
        <taxon>Sphingomonadaceae</taxon>
        <taxon>Sphingomonas</taxon>
    </lineage>
</organism>
<accession>A0A2W5BYR8</accession>
<feature type="binding site" evidence="11">
    <location>
        <position position="140"/>
    </location>
    <ligand>
        <name>Mg(2+)</name>
        <dbReference type="ChEBI" id="CHEBI:18420"/>
    </ligand>
</feature>
<evidence type="ECO:0000256" key="8">
    <source>
        <dbReference type="ARBA" id="ARBA00031306"/>
    </source>
</evidence>
<dbReference type="GO" id="GO:0016740">
    <property type="term" value="F:transferase activity"/>
    <property type="evidence" value="ECO:0007669"/>
    <property type="project" value="UniProtKB-UniRule"/>
</dbReference>
<dbReference type="Gene3D" id="3.10.520.10">
    <property type="entry name" value="ApbE-like domains"/>
    <property type="match status" value="1"/>
</dbReference>